<keyword evidence="2" id="KW-0540">Nuclease</keyword>
<dbReference type="GO" id="GO:0006506">
    <property type="term" value="P:GPI anchor biosynthetic process"/>
    <property type="evidence" value="ECO:0007669"/>
    <property type="project" value="TreeGrafter"/>
</dbReference>
<dbReference type="PANTHER" id="PTHR14859:SF15">
    <property type="entry name" value="ENDONUCLEASE_EXONUCLEASE_PHOSPHATASE DOMAIN-CONTAINING PROTEIN"/>
    <property type="match status" value="1"/>
</dbReference>
<dbReference type="InterPro" id="IPR051916">
    <property type="entry name" value="GPI-anchor_lipid_remodeler"/>
</dbReference>
<dbReference type="InterPro" id="IPR005135">
    <property type="entry name" value="Endo/exonuclease/phosphatase"/>
</dbReference>
<dbReference type="GO" id="GO:0004527">
    <property type="term" value="F:exonuclease activity"/>
    <property type="evidence" value="ECO:0007669"/>
    <property type="project" value="UniProtKB-KW"/>
</dbReference>
<evidence type="ECO:0000313" key="3">
    <source>
        <dbReference type="Proteomes" id="UP000308707"/>
    </source>
</evidence>
<accession>A0A4U5JYY8</accession>
<dbReference type="Proteomes" id="UP000308707">
    <property type="component" value="Unassembled WGS sequence"/>
</dbReference>
<dbReference type="PANTHER" id="PTHR14859">
    <property type="entry name" value="CALCOFLUOR WHITE HYPERSENSITIVE PROTEIN PRECURSOR"/>
    <property type="match status" value="1"/>
</dbReference>
<dbReference type="Gene3D" id="3.60.10.10">
    <property type="entry name" value="Endonuclease/exonuclease/phosphatase"/>
    <property type="match status" value="1"/>
</dbReference>
<gene>
    <name evidence="2" type="ORF">FCE95_04040</name>
</gene>
<keyword evidence="2" id="KW-0269">Exonuclease</keyword>
<keyword evidence="2" id="KW-0378">Hydrolase</keyword>
<evidence type="ECO:0000313" key="2">
    <source>
        <dbReference type="EMBL" id="TKR33477.1"/>
    </source>
</evidence>
<protein>
    <submittedName>
        <fullName evidence="2">Endonuclease/exonuclease/phosphatase family protein</fullName>
    </submittedName>
</protein>
<dbReference type="AlphaFoldDB" id="A0A4U5JYY8"/>
<sequence length="285" mass="31577">MRAIFGIRRTFCLIALALIPLAAIAKKPVRGPEISLVTLNLYHDKADWPKRLPLILAELRRLNPDVITLQEVIGRENLRNQAQTLADELGYEYAFSSVDPESQPQRYGNAILTRRPILAQHWTRLEPLDDSRTALHLRIAVGDRTLNVYTTHLHWTDGGGAIRQRQVADLMRFIADTADGAPSLVAGDFNAVAAAPELKALTEGFADAYGALHPNEAADPKANSTLNLSYYPPKRIDHVFLQRGVLVPESATVILNRPDSEGHWPSDHYGVAVRLRLPPPARSAD</sequence>
<name>A0A4U5JYY8_9GAMM</name>
<comment type="caution">
    <text evidence="2">The sequence shown here is derived from an EMBL/GenBank/DDBJ whole genome shotgun (WGS) entry which is preliminary data.</text>
</comment>
<feature type="domain" description="Endonuclease/exonuclease/phosphatase" evidence="1">
    <location>
        <begin position="37"/>
        <end position="268"/>
    </location>
</feature>
<evidence type="ECO:0000259" key="1">
    <source>
        <dbReference type="Pfam" id="PF03372"/>
    </source>
</evidence>
<dbReference type="GO" id="GO:0004519">
    <property type="term" value="F:endonuclease activity"/>
    <property type="evidence" value="ECO:0007669"/>
    <property type="project" value="UniProtKB-KW"/>
</dbReference>
<dbReference type="OrthoDB" id="9793162at2"/>
<reference evidence="2 3" key="1">
    <citation type="submission" date="2019-04" db="EMBL/GenBank/DDBJ databases">
        <title>Reference strain of H23.</title>
        <authorList>
            <person name="Luo X."/>
        </authorList>
    </citation>
    <scope>NUCLEOTIDE SEQUENCE [LARGE SCALE GENOMIC DNA]</scope>
    <source>
        <strain evidence="2 3">H23</strain>
    </source>
</reference>
<dbReference type="SUPFAM" id="SSF56219">
    <property type="entry name" value="DNase I-like"/>
    <property type="match status" value="1"/>
</dbReference>
<dbReference type="InterPro" id="IPR036691">
    <property type="entry name" value="Endo/exonu/phosph_ase_sf"/>
</dbReference>
<keyword evidence="2" id="KW-0255">Endonuclease</keyword>
<organism evidence="2 3">
    <name type="scientific">Luteimonas gilva</name>
    <dbReference type="NCBI Taxonomy" id="2572684"/>
    <lineage>
        <taxon>Bacteria</taxon>
        <taxon>Pseudomonadati</taxon>
        <taxon>Pseudomonadota</taxon>
        <taxon>Gammaproteobacteria</taxon>
        <taxon>Lysobacterales</taxon>
        <taxon>Lysobacteraceae</taxon>
        <taxon>Luteimonas</taxon>
    </lineage>
</organism>
<proteinExistence type="predicted"/>
<keyword evidence="3" id="KW-1185">Reference proteome</keyword>
<dbReference type="GO" id="GO:0016020">
    <property type="term" value="C:membrane"/>
    <property type="evidence" value="ECO:0007669"/>
    <property type="project" value="GOC"/>
</dbReference>
<dbReference type="EMBL" id="SZUA01000001">
    <property type="protein sequence ID" value="TKR33477.1"/>
    <property type="molecule type" value="Genomic_DNA"/>
</dbReference>
<dbReference type="Pfam" id="PF03372">
    <property type="entry name" value="Exo_endo_phos"/>
    <property type="match status" value="1"/>
</dbReference>